<protein>
    <recommendedName>
        <fullName evidence="2">Succinate dehydrogenase assembly factor 4, mitochondrial</fullName>
    </recommendedName>
</protein>
<evidence type="ECO:0000313" key="5">
    <source>
        <dbReference type="Proteomes" id="UP000242875"/>
    </source>
</evidence>
<dbReference type="PANTHER" id="PTHR28524">
    <property type="entry name" value="SUCCINATE DEHYDROGENASE ASSEMBLY FACTOR 4, MITOCHONDRIAL"/>
    <property type="match status" value="1"/>
</dbReference>
<dbReference type="Pfam" id="PF07896">
    <property type="entry name" value="DUF1674"/>
    <property type="match status" value="1"/>
</dbReference>
<accession>A0A261Y3S8</accession>
<organism evidence="4 5">
    <name type="scientific">Bifiguratus adelaidae</name>
    <dbReference type="NCBI Taxonomy" id="1938954"/>
    <lineage>
        <taxon>Eukaryota</taxon>
        <taxon>Fungi</taxon>
        <taxon>Fungi incertae sedis</taxon>
        <taxon>Mucoromycota</taxon>
        <taxon>Mucoromycotina</taxon>
        <taxon>Endogonomycetes</taxon>
        <taxon>Endogonales</taxon>
        <taxon>Endogonales incertae sedis</taxon>
        <taxon>Bifiguratus</taxon>
    </lineage>
</organism>
<comment type="similarity">
    <text evidence="1">Belongs to the SDHAF4 family.</text>
</comment>
<dbReference type="InterPro" id="IPR012875">
    <property type="entry name" value="SDHF4"/>
</dbReference>
<dbReference type="AlphaFoldDB" id="A0A261Y3S8"/>
<dbReference type="GO" id="GO:0034553">
    <property type="term" value="P:mitochondrial respiratory chain complex II assembly"/>
    <property type="evidence" value="ECO:0007669"/>
    <property type="project" value="TreeGrafter"/>
</dbReference>
<evidence type="ECO:0000313" key="4">
    <source>
        <dbReference type="EMBL" id="OZJ05232.1"/>
    </source>
</evidence>
<evidence type="ECO:0000256" key="3">
    <source>
        <dbReference type="SAM" id="MobiDB-lite"/>
    </source>
</evidence>
<reference evidence="4 5" key="1">
    <citation type="journal article" date="2017" name="Mycologia">
        <title>Bifiguratus adelaidae, gen. et sp. nov., a new member of Mucoromycotina in endophytic and soil-dwelling habitats.</title>
        <authorList>
            <person name="Torres-Cruz T.J."/>
            <person name="Billingsley Tobias T.L."/>
            <person name="Almatruk M."/>
            <person name="Hesse C."/>
            <person name="Kuske C.R."/>
            <person name="Desiro A."/>
            <person name="Benucci G.M."/>
            <person name="Bonito G."/>
            <person name="Stajich J.E."/>
            <person name="Dunlap C."/>
            <person name="Arnold A.E."/>
            <person name="Porras-Alfaro A."/>
        </authorList>
    </citation>
    <scope>NUCLEOTIDE SEQUENCE [LARGE SCALE GENOMIC DNA]</scope>
    <source>
        <strain evidence="4 5">AZ0501</strain>
    </source>
</reference>
<dbReference type="PANTHER" id="PTHR28524:SF3">
    <property type="entry name" value="SUCCINATE DEHYDROGENASE ASSEMBLY FACTOR 4, MITOCHONDRIAL"/>
    <property type="match status" value="1"/>
</dbReference>
<gene>
    <name evidence="4" type="ORF">BZG36_02310</name>
</gene>
<comment type="caution">
    <text evidence="4">The sequence shown here is derived from an EMBL/GenBank/DDBJ whole genome shotgun (WGS) entry which is preliminary data.</text>
</comment>
<dbReference type="EMBL" id="MVBO01000019">
    <property type="protein sequence ID" value="OZJ05232.1"/>
    <property type="molecule type" value="Genomic_DNA"/>
</dbReference>
<evidence type="ECO:0000256" key="1">
    <source>
        <dbReference type="ARBA" id="ARBA00005701"/>
    </source>
</evidence>
<keyword evidence="5" id="KW-1185">Reference proteome</keyword>
<feature type="region of interest" description="Disordered" evidence="3">
    <location>
        <begin position="64"/>
        <end position="121"/>
    </location>
</feature>
<proteinExistence type="inferred from homology"/>
<dbReference type="OrthoDB" id="201362at2759"/>
<name>A0A261Y3S8_9FUNG</name>
<feature type="compositionally biased region" description="Basic and acidic residues" evidence="3">
    <location>
        <begin position="67"/>
        <end position="95"/>
    </location>
</feature>
<sequence length="121" mass="13576">MHRLNVGHNRMVALRPSYKALPSMRVKPMSSFNRPSPVPLGDKKAQEEFQELVRKKHDSGFVAADASAKEVEEAMLHPDTRRKPKPEFEGDKNPKTGEIGGPKNEPVKHGDWSFGGRVTDF</sequence>
<evidence type="ECO:0000256" key="2">
    <source>
        <dbReference type="ARBA" id="ARBA00022170"/>
    </source>
</evidence>
<dbReference type="Proteomes" id="UP000242875">
    <property type="component" value="Unassembled WGS sequence"/>
</dbReference>
<dbReference type="GO" id="GO:0005739">
    <property type="term" value="C:mitochondrion"/>
    <property type="evidence" value="ECO:0007669"/>
    <property type="project" value="TreeGrafter"/>
</dbReference>